<keyword evidence="5" id="KW-0249">Electron transport</keyword>
<dbReference type="Pfam" id="PF08022">
    <property type="entry name" value="FAD_binding_8"/>
    <property type="match status" value="1"/>
</dbReference>
<dbReference type="InterPro" id="IPR013130">
    <property type="entry name" value="Fe3_Rdtase_TM_dom"/>
</dbReference>
<feature type="transmembrane region" description="Helical" evidence="10">
    <location>
        <begin position="300"/>
        <end position="321"/>
    </location>
</feature>
<dbReference type="AlphaFoldDB" id="A0A6G1GT91"/>
<dbReference type="Pfam" id="PF08030">
    <property type="entry name" value="NAD_binding_6"/>
    <property type="match status" value="1"/>
</dbReference>
<dbReference type="InterPro" id="IPR013121">
    <property type="entry name" value="Fe_red_NAD-bd_6"/>
</dbReference>
<dbReference type="EMBL" id="ML977171">
    <property type="protein sequence ID" value="KAF1984024.1"/>
    <property type="molecule type" value="Genomic_DNA"/>
</dbReference>
<evidence type="ECO:0000256" key="4">
    <source>
        <dbReference type="ARBA" id="ARBA00022692"/>
    </source>
</evidence>
<evidence type="ECO:0000256" key="1">
    <source>
        <dbReference type="ARBA" id="ARBA00004141"/>
    </source>
</evidence>
<feature type="domain" description="FAD-binding FR-type" evidence="11">
    <location>
        <begin position="319"/>
        <end position="465"/>
    </location>
</feature>
<dbReference type="PROSITE" id="PS51384">
    <property type="entry name" value="FAD_FR"/>
    <property type="match status" value="1"/>
</dbReference>
<comment type="similarity">
    <text evidence="2">Belongs to the ferric reductase (FRE) family.</text>
</comment>
<keyword evidence="6 10" id="KW-1133">Transmembrane helix</keyword>
<keyword evidence="8" id="KW-0406">Ion transport</keyword>
<dbReference type="SUPFAM" id="SSF52343">
    <property type="entry name" value="Ferredoxin reductase-like, C-terminal NADP-linked domain"/>
    <property type="match status" value="1"/>
</dbReference>
<keyword evidence="3" id="KW-0813">Transport</keyword>
<feature type="transmembrane region" description="Helical" evidence="10">
    <location>
        <begin position="164"/>
        <end position="183"/>
    </location>
</feature>
<evidence type="ECO:0000256" key="6">
    <source>
        <dbReference type="ARBA" id="ARBA00022989"/>
    </source>
</evidence>
<proteinExistence type="inferred from homology"/>
<dbReference type="GO" id="GO:0005886">
    <property type="term" value="C:plasma membrane"/>
    <property type="evidence" value="ECO:0007669"/>
    <property type="project" value="TreeGrafter"/>
</dbReference>
<dbReference type="OrthoDB" id="4494341at2759"/>
<protein>
    <submittedName>
        <fullName evidence="12">Putative FRE ferric reductase-like transmembrane component</fullName>
    </submittedName>
</protein>
<evidence type="ECO:0000259" key="11">
    <source>
        <dbReference type="PROSITE" id="PS51384"/>
    </source>
</evidence>
<evidence type="ECO:0000256" key="5">
    <source>
        <dbReference type="ARBA" id="ARBA00022982"/>
    </source>
</evidence>
<dbReference type="CDD" id="cd06186">
    <property type="entry name" value="NOX_Duox_like_FAD_NADP"/>
    <property type="match status" value="1"/>
</dbReference>
<dbReference type="PANTHER" id="PTHR32361:SF12">
    <property type="entry name" value="PUTATIVE (AFU_ORTHOLOGUE AFUA_1G14340)-RELATED"/>
    <property type="match status" value="1"/>
</dbReference>
<dbReference type="InterPro" id="IPR017927">
    <property type="entry name" value="FAD-bd_FR_type"/>
</dbReference>
<feature type="transmembrane region" description="Helical" evidence="10">
    <location>
        <begin position="204"/>
        <end position="222"/>
    </location>
</feature>
<dbReference type="Proteomes" id="UP000800041">
    <property type="component" value="Unassembled WGS sequence"/>
</dbReference>
<dbReference type="GO" id="GO:0000293">
    <property type="term" value="F:ferric-chelate reductase activity"/>
    <property type="evidence" value="ECO:0007669"/>
    <property type="project" value="UniProtKB-ARBA"/>
</dbReference>
<dbReference type="InterPro" id="IPR013112">
    <property type="entry name" value="FAD-bd_8"/>
</dbReference>
<evidence type="ECO:0000313" key="12">
    <source>
        <dbReference type="EMBL" id="KAF1984024.1"/>
    </source>
</evidence>
<evidence type="ECO:0000313" key="13">
    <source>
        <dbReference type="Proteomes" id="UP000800041"/>
    </source>
</evidence>
<evidence type="ECO:0000256" key="9">
    <source>
        <dbReference type="ARBA" id="ARBA00023136"/>
    </source>
</evidence>
<dbReference type="InterPro" id="IPR039261">
    <property type="entry name" value="FNR_nucleotide-bd"/>
</dbReference>
<keyword evidence="13" id="KW-1185">Reference proteome</keyword>
<dbReference type="InterPro" id="IPR051410">
    <property type="entry name" value="Ferric/Cupric_Reductase"/>
</dbReference>
<feature type="transmembrane region" description="Helical" evidence="10">
    <location>
        <begin position="133"/>
        <end position="152"/>
    </location>
</feature>
<comment type="subcellular location">
    <subcellularLocation>
        <location evidence="1">Membrane</location>
        <topology evidence="1">Multi-pass membrane protein</topology>
    </subcellularLocation>
</comment>
<dbReference type="Gene3D" id="3.40.50.80">
    <property type="entry name" value="Nucleotide-binding domain of ferredoxin-NADP reductase (FNR) module"/>
    <property type="match status" value="1"/>
</dbReference>
<dbReference type="Pfam" id="PF01794">
    <property type="entry name" value="Ferric_reduct"/>
    <property type="match status" value="1"/>
</dbReference>
<feature type="transmembrane region" description="Helical" evidence="10">
    <location>
        <begin position="242"/>
        <end position="260"/>
    </location>
</feature>
<keyword evidence="9 10" id="KW-0472">Membrane</keyword>
<evidence type="ECO:0000256" key="7">
    <source>
        <dbReference type="ARBA" id="ARBA00023002"/>
    </source>
</evidence>
<reference evidence="12" key="1">
    <citation type="journal article" date="2020" name="Stud. Mycol.">
        <title>101 Dothideomycetes genomes: a test case for predicting lifestyles and emergence of pathogens.</title>
        <authorList>
            <person name="Haridas S."/>
            <person name="Albert R."/>
            <person name="Binder M."/>
            <person name="Bloem J."/>
            <person name="Labutti K."/>
            <person name="Salamov A."/>
            <person name="Andreopoulos B."/>
            <person name="Baker S."/>
            <person name="Barry K."/>
            <person name="Bills G."/>
            <person name="Bluhm B."/>
            <person name="Cannon C."/>
            <person name="Castanera R."/>
            <person name="Culley D."/>
            <person name="Daum C."/>
            <person name="Ezra D."/>
            <person name="Gonzalez J."/>
            <person name="Henrissat B."/>
            <person name="Kuo A."/>
            <person name="Liang C."/>
            <person name="Lipzen A."/>
            <person name="Lutzoni F."/>
            <person name="Magnuson J."/>
            <person name="Mondo S."/>
            <person name="Nolan M."/>
            <person name="Ohm R."/>
            <person name="Pangilinan J."/>
            <person name="Park H.-J."/>
            <person name="Ramirez L."/>
            <person name="Alfaro M."/>
            <person name="Sun H."/>
            <person name="Tritt A."/>
            <person name="Yoshinaga Y."/>
            <person name="Zwiers L.-H."/>
            <person name="Turgeon B."/>
            <person name="Goodwin S."/>
            <person name="Spatafora J."/>
            <person name="Crous P."/>
            <person name="Grigoriev I."/>
        </authorList>
    </citation>
    <scope>NUCLEOTIDE SEQUENCE</scope>
    <source>
        <strain evidence="12">CBS 113979</strain>
    </source>
</reference>
<sequence>MPSSTLPFETASLSAATPSTTISTHRYFAAGLDGVDQETNYLFVHIFVASLSILCVLTLFLRVARRVNAHMRHLATLTSLEQQAFWANNKTRWWPWLKQHVLYAPLWKYRHNTEIQLSSAIAVGTLPSRFHTVLLLFYVASNLAYILVLPWSGDGAQIVAEVRGRSGTLAALNLLPTVLFALRNNPLISLLQVSYDTFNLLHRWAGRVMIAEALIHTFAWAANTYREAQMDSIRIALQEPSYQWGLVGTVCMTVILFQAWGPLRHAFYETFLTGHRILVLFAIIGVYVHIDTHKLPQLPWMYIVLILWALEYLFRLARIVYFNFSTTRATRITVQALPSQACRVTFDLARPWIKPKPGCHVHVYMPALSLLTSHPFSVAWTDTHNANALSPVARTKAMEEGALPPTEAAEIDLDRPKEMTTSMSLIIRARTGFTAKLYERAQAQSSGIFTTYGAIEGPYGGHDSLKSYGTVLLFAGGVGITHQVPYVEQLVRGFHAGTLATRKIVLVWSVPNTEALEWVRPWMDVILALPGRRQVLKIMLFVTKPRSHSEVISGTGTVQMFPGRCNPQALLDKELVDRVGAMAVTVCGPGAFSDAVRAAARKRANEGVVDFVEEAFTY</sequence>
<keyword evidence="4 10" id="KW-0812">Transmembrane</keyword>
<dbReference type="SFLD" id="SFLDS00052">
    <property type="entry name" value="Ferric_Reductase_Domain"/>
    <property type="match status" value="1"/>
</dbReference>
<name>A0A6G1GT91_9PEZI</name>
<feature type="transmembrane region" description="Helical" evidence="10">
    <location>
        <begin position="42"/>
        <end position="64"/>
    </location>
</feature>
<accession>A0A6G1GT91</accession>
<keyword evidence="7" id="KW-0560">Oxidoreductase</keyword>
<organism evidence="12 13">
    <name type="scientific">Aulographum hederae CBS 113979</name>
    <dbReference type="NCBI Taxonomy" id="1176131"/>
    <lineage>
        <taxon>Eukaryota</taxon>
        <taxon>Fungi</taxon>
        <taxon>Dikarya</taxon>
        <taxon>Ascomycota</taxon>
        <taxon>Pezizomycotina</taxon>
        <taxon>Dothideomycetes</taxon>
        <taxon>Pleosporomycetidae</taxon>
        <taxon>Aulographales</taxon>
        <taxon>Aulographaceae</taxon>
    </lineage>
</organism>
<gene>
    <name evidence="12" type="ORF">K402DRAFT_337395</name>
</gene>
<evidence type="ECO:0000256" key="3">
    <source>
        <dbReference type="ARBA" id="ARBA00022448"/>
    </source>
</evidence>
<dbReference type="PANTHER" id="PTHR32361">
    <property type="entry name" value="FERRIC/CUPRIC REDUCTASE TRANSMEMBRANE COMPONENT"/>
    <property type="match status" value="1"/>
</dbReference>
<dbReference type="GO" id="GO:0006826">
    <property type="term" value="P:iron ion transport"/>
    <property type="evidence" value="ECO:0007669"/>
    <property type="project" value="TreeGrafter"/>
</dbReference>
<dbReference type="GO" id="GO:0015677">
    <property type="term" value="P:copper ion import"/>
    <property type="evidence" value="ECO:0007669"/>
    <property type="project" value="TreeGrafter"/>
</dbReference>
<feature type="transmembrane region" description="Helical" evidence="10">
    <location>
        <begin position="267"/>
        <end position="288"/>
    </location>
</feature>
<dbReference type="GO" id="GO:0006879">
    <property type="term" value="P:intracellular iron ion homeostasis"/>
    <property type="evidence" value="ECO:0007669"/>
    <property type="project" value="TreeGrafter"/>
</dbReference>
<dbReference type="SFLD" id="SFLDG01168">
    <property type="entry name" value="Ferric_reductase_subgroup_(FRE"/>
    <property type="match status" value="1"/>
</dbReference>
<evidence type="ECO:0000256" key="2">
    <source>
        <dbReference type="ARBA" id="ARBA00006278"/>
    </source>
</evidence>
<evidence type="ECO:0000256" key="8">
    <source>
        <dbReference type="ARBA" id="ARBA00023065"/>
    </source>
</evidence>
<evidence type="ECO:0000256" key="10">
    <source>
        <dbReference type="SAM" id="Phobius"/>
    </source>
</evidence>